<dbReference type="EMBL" id="JAAHFQ010000241">
    <property type="protein sequence ID" value="NER28642.1"/>
    <property type="molecule type" value="Genomic_DNA"/>
</dbReference>
<accession>A0A6B3NDF0</accession>
<proteinExistence type="predicted"/>
<sequence>MSYYQVGGSLNNDHPYYIRRQADVDLYDALSKGEFCYIFNARQMGKSSLMVQMFHQLEQEGVCCAAVDMSRIGTENLTPEQWYKGLVVELWQGFDLLSKVNLKAWWRERLDISPVQRLGRFIEEIILTEVGIQQVRFPAKLAIFLDEIDSIRSLDFSVNDFFALIRSCYNQRSLNQAYQRLTFVLLGVATPLDLMSDPLRTPFNIGQAIALDGFQLAQAQT</sequence>
<dbReference type="Pfam" id="PF14516">
    <property type="entry name" value="AAA_35"/>
    <property type="match status" value="1"/>
</dbReference>
<organism evidence="1">
    <name type="scientific">Symploca sp. SIO1C4</name>
    <dbReference type="NCBI Taxonomy" id="2607765"/>
    <lineage>
        <taxon>Bacteria</taxon>
        <taxon>Bacillati</taxon>
        <taxon>Cyanobacteriota</taxon>
        <taxon>Cyanophyceae</taxon>
        <taxon>Coleofasciculales</taxon>
        <taxon>Coleofasciculaceae</taxon>
        <taxon>Symploca</taxon>
    </lineage>
</organism>
<evidence type="ECO:0000313" key="1">
    <source>
        <dbReference type="EMBL" id="NER28642.1"/>
    </source>
</evidence>
<dbReference type="SUPFAM" id="SSF52540">
    <property type="entry name" value="P-loop containing nucleoside triphosphate hydrolases"/>
    <property type="match status" value="1"/>
</dbReference>
<comment type="caution">
    <text evidence="1">The sequence shown here is derived from an EMBL/GenBank/DDBJ whole genome shotgun (WGS) entry which is preliminary data.</text>
</comment>
<dbReference type="Gene3D" id="3.40.50.300">
    <property type="entry name" value="P-loop containing nucleotide triphosphate hydrolases"/>
    <property type="match status" value="1"/>
</dbReference>
<protein>
    <recommendedName>
        <fullName evidence="2">ATP-binding protein</fullName>
    </recommendedName>
</protein>
<dbReference type="InterPro" id="IPR027417">
    <property type="entry name" value="P-loop_NTPase"/>
</dbReference>
<feature type="non-terminal residue" evidence="1">
    <location>
        <position position="221"/>
    </location>
</feature>
<gene>
    <name evidence="1" type="ORF">F6J89_13665</name>
</gene>
<evidence type="ECO:0008006" key="2">
    <source>
        <dbReference type="Google" id="ProtNLM"/>
    </source>
</evidence>
<dbReference type="AlphaFoldDB" id="A0A6B3NDF0"/>
<name>A0A6B3NDF0_9CYAN</name>
<reference evidence="1" key="1">
    <citation type="submission" date="2019-11" db="EMBL/GenBank/DDBJ databases">
        <title>Genomic insights into an expanded diversity of filamentous marine cyanobacteria reveals the extraordinary biosynthetic potential of Moorea and Okeania.</title>
        <authorList>
            <person name="Ferreira Leao T."/>
            <person name="Wang M."/>
            <person name="Moss N."/>
            <person name="Da Silva R."/>
            <person name="Sanders J."/>
            <person name="Nurk S."/>
            <person name="Gurevich A."/>
            <person name="Humphrey G."/>
            <person name="Reher R."/>
            <person name="Zhu Q."/>
            <person name="Belda-Ferre P."/>
            <person name="Glukhov E."/>
            <person name="Rex R."/>
            <person name="Dorrestein P.C."/>
            <person name="Knight R."/>
            <person name="Pevzner P."/>
            <person name="Gerwick W.H."/>
            <person name="Gerwick L."/>
        </authorList>
    </citation>
    <scope>NUCLEOTIDE SEQUENCE</scope>
    <source>
        <strain evidence="1">SIO1C4</strain>
    </source>
</reference>